<dbReference type="RefSeq" id="XP_045952630.1">
    <property type="nucleotide sequence ID" value="XM_046108290.1"/>
</dbReference>
<keyword evidence="2" id="KW-0732">Signal</keyword>
<keyword evidence="4" id="KW-1185">Reference proteome</keyword>
<evidence type="ECO:0000313" key="3">
    <source>
        <dbReference type="EMBL" id="KAH6646116.1"/>
    </source>
</evidence>
<organism evidence="3 4">
    <name type="scientific">Truncatella angustata</name>
    <dbReference type="NCBI Taxonomy" id="152316"/>
    <lineage>
        <taxon>Eukaryota</taxon>
        <taxon>Fungi</taxon>
        <taxon>Dikarya</taxon>
        <taxon>Ascomycota</taxon>
        <taxon>Pezizomycotina</taxon>
        <taxon>Sordariomycetes</taxon>
        <taxon>Xylariomycetidae</taxon>
        <taxon>Amphisphaeriales</taxon>
        <taxon>Sporocadaceae</taxon>
        <taxon>Truncatella</taxon>
    </lineage>
</organism>
<feature type="chain" id="PRO_5040380721" evidence="2">
    <location>
        <begin position="20"/>
        <end position="225"/>
    </location>
</feature>
<accession>A0A9P8UC09</accession>
<dbReference type="AlphaFoldDB" id="A0A9P8UC09"/>
<evidence type="ECO:0000256" key="1">
    <source>
        <dbReference type="SAM" id="MobiDB-lite"/>
    </source>
</evidence>
<feature type="region of interest" description="Disordered" evidence="1">
    <location>
        <begin position="148"/>
        <end position="225"/>
    </location>
</feature>
<proteinExistence type="predicted"/>
<evidence type="ECO:0000256" key="2">
    <source>
        <dbReference type="SAM" id="SignalP"/>
    </source>
</evidence>
<reference evidence="3" key="1">
    <citation type="journal article" date="2021" name="Nat. Commun.">
        <title>Genetic determinants of endophytism in the Arabidopsis root mycobiome.</title>
        <authorList>
            <person name="Mesny F."/>
            <person name="Miyauchi S."/>
            <person name="Thiergart T."/>
            <person name="Pickel B."/>
            <person name="Atanasova L."/>
            <person name="Karlsson M."/>
            <person name="Huettel B."/>
            <person name="Barry K.W."/>
            <person name="Haridas S."/>
            <person name="Chen C."/>
            <person name="Bauer D."/>
            <person name="Andreopoulos W."/>
            <person name="Pangilinan J."/>
            <person name="LaButti K."/>
            <person name="Riley R."/>
            <person name="Lipzen A."/>
            <person name="Clum A."/>
            <person name="Drula E."/>
            <person name="Henrissat B."/>
            <person name="Kohler A."/>
            <person name="Grigoriev I.V."/>
            <person name="Martin F.M."/>
            <person name="Hacquard S."/>
        </authorList>
    </citation>
    <scope>NUCLEOTIDE SEQUENCE</scope>
    <source>
        <strain evidence="3">MPI-SDFR-AT-0073</strain>
    </source>
</reference>
<name>A0A9P8UC09_9PEZI</name>
<comment type="caution">
    <text evidence="3">The sequence shown here is derived from an EMBL/GenBank/DDBJ whole genome shotgun (WGS) entry which is preliminary data.</text>
</comment>
<dbReference type="Proteomes" id="UP000758603">
    <property type="component" value="Unassembled WGS sequence"/>
</dbReference>
<sequence length="225" mass="22332">MRVFIQSLVALSLASTISAQLEVVNVCPGPKNQQLCCSNCFGGTCIFNQVCGPTEVTWCCNVANIFKPICTVFKRPPTKKSMRIRQAATCDPADPAGYTQTICCNTGTGTCDAAPTCAAADDTYCCNIADPANPLCVLISGSGGTTTTASNSAEASSVTGSDSGSASATESASTTDTGSASATDTGSASATGTESASASVTDTATATSNSATDTGTLTTSAAATT</sequence>
<protein>
    <submittedName>
        <fullName evidence="3">Uncharacterized protein</fullName>
    </submittedName>
</protein>
<dbReference type="GeneID" id="70137181"/>
<dbReference type="EMBL" id="JAGPXC010000010">
    <property type="protein sequence ID" value="KAH6646116.1"/>
    <property type="molecule type" value="Genomic_DNA"/>
</dbReference>
<feature type="signal peptide" evidence="2">
    <location>
        <begin position="1"/>
        <end position="19"/>
    </location>
</feature>
<gene>
    <name evidence="3" type="ORF">BKA67DRAFT_663977</name>
</gene>
<evidence type="ECO:0000313" key="4">
    <source>
        <dbReference type="Proteomes" id="UP000758603"/>
    </source>
</evidence>